<dbReference type="PANTHER" id="PTHR43434">
    <property type="entry name" value="PHOSPHOGLYCOLATE PHOSPHATASE"/>
    <property type="match status" value="1"/>
</dbReference>
<dbReference type="GO" id="GO:0008967">
    <property type="term" value="F:phosphoglycolate phosphatase activity"/>
    <property type="evidence" value="ECO:0007669"/>
    <property type="project" value="TreeGrafter"/>
</dbReference>
<dbReference type="InterPro" id="IPR036412">
    <property type="entry name" value="HAD-like_sf"/>
</dbReference>
<sequence>MRLVLFDCDGTLVDSANFIHDCMVRTIDDFGYPVPDVAETKAIIGLTLDVAIAELLQRPVDAEVTAMTAHYQKTFRAIRERGNFHEPMFDGMAEVLAGLAAEEETVLGVVTGKSRRGLASVLATHGLERTFITMRTADDCPSKPHPAMVLECCRETGFEPHRTVVVGDAIHDMAMAKAAGARALGVAWGYAEPNALAAAGADAIAPAVADLRALIDEAVPMGADHA</sequence>
<dbReference type="Gene3D" id="1.10.150.240">
    <property type="entry name" value="Putative phosphatase, domain 2"/>
    <property type="match status" value="1"/>
</dbReference>
<dbReference type="EMBL" id="VHLH01000012">
    <property type="protein sequence ID" value="TPW29332.1"/>
    <property type="molecule type" value="Genomic_DNA"/>
</dbReference>
<dbReference type="OrthoDB" id="9782449at2"/>
<accession>A0A506U4P2</accession>
<organism evidence="1 2">
    <name type="scientific">Pararhizobium mangrovi</name>
    <dbReference type="NCBI Taxonomy" id="2590452"/>
    <lineage>
        <taxon>Bacteria</taxon>
        <taxon>Pseudomonadati</taxon>
        <taxon>Pseudomonadota</taxon>
        <taxon>Alphaproteobacteria</taxon>
        <taxon>Hyphomicrobiales</taxon>
        <taxon>Rhizobiaceae</taxon>
        <taxon>Rhizobium/Agrobacterium group</taxon>
        <taxon>Pararhizobium</taxon>
    </lineage>
</organism>
<reference evidence="1 2" key="1">
    <citation type="submission" date="2019-06" db="EMBL/GenBank/DDBJ databases">
        <authorList>
            <person name="Li M."/>
        </authorList>
    </citation>
    <scope>NUCLEOTIDE SEQUENCE [LARGE SCALE GENOMIC DNA]</scope>
    <source>
        <strain evidence="1 2">BGMRC6574</strain>
    </source>
</reference>
<dbReference type="PANTHER" id="PTHR43434:SF24">
    <property type="entry name" value="HYDROLASE-RELATED"/>
    <property type="match status" value="1"/>
</dbReference>
<evidence type="ECO:0000313" key="2">
    <source>
        <dbReference type="Proteomes" id="UP000320314"/>
    </source>
</evidence>
<dbReference type="InterPro" id="IPR006439">
    <property type="entry name" value="HAD-SF_hydro_IA"/>
</dbReference>
<dbReference type="Pfam" id="PF13419">
    <property type="entry name" value="HAD_2"/>
    <property type="match status" value="1"/>
</dbReference>
<dbReference type="Gene3D" id="3.40.50.1000">
    <property type="entry name" value="HAD superfamily/HAD-like"/>
    <property type="match status" value="1"/>
</dbReference>
<dbReference type="Proteomes" id="UP000320314">
    <property type="component" value="Unassembled WGS sequence"/>
</dbReference>
<dbReference type="SFLD" id="SFLDG01135">
    <property type="entry name" value="C1.5.6:_HAD__Beta-PGM__Phospha"/>
    <property type="match status" value="1"/>
</dbReference>
<dbReference type="NCBIfam" id="TIGR01549">
    <property type="entry name" value="HAD-SF-IA-v1"/>
    <property type="match status" value="1"/>
</dbReference>
<dbReference type="InterPro" id="IPR023214">
    <property type="entry name" value="HAD_sf"/>
</dbReference>
<dbReference type="InterPro" id="IPR050155">
    <property type="entry name" value="HAD-like_hydrolase_sf"/>
</dbReference>
<dbReference type="SFLD" id="SFLDS00003">
    <property type="entry name" value="Haloacid_Dehalogenase"/>
    <property type="match status" value="1"/>
</dbReference>
<keyword evidence="1" id="KW-0378">Hydrolase</keyword>
<evidence type="ECO:0000313" key="1">
    <source>
        <dbReference type="EMBL" id="TPW29332.1"/>
    </source>
</evidence>
<dbReference type="InterPro" id="IPR023198">
    <property type="entry name" value="PGP-like_dom2"/>
</dbReference>
<gene>
    <name evidence="1" type="ORF">FJU11_07955</name>
</gene>
<keyword evidence="2" id="KW-1185">Reference proteome</keyword>
<dbReference type="GO" id="GO:0006281">
    <property type="term" value="P:DNA repair"/>
    <property type="evidence" value="ECO:0007669"/>
    <property type="project" value="TreeGrafter"/>
</dbReference>
<proteinExistence type="predicted"/>
<dbReference type="SUPFAM" id="SSF56784">
    <property type="entry name" value="HAD-like"/>
    <property type="match status" value="1"/>
</dbReference>
<dbReference type="NCBIfam" id="TIGR01509">
    <property type="entry name" value="HAD-SF-IA-v3"/>
    <property type="match status" value="1"/>
</dbReference>
<dbReference type="AlphaFoldDB" id="A0A506U4P2"/>
<protein>
    <submittedName>
        <fullName evidence="1">HAD-IA family hydrolase</fullName>
    </submittedName>
</protein>
<comment type="caution">
    <text evidence="1">The sequence shown here is derived from an EMBL/GenBank/DDBJ whole genome shotgun (WGS) entry which is preliminary data.</text>
</comment>
<dbReference type="InterPro" id="IPR041492">
    <property type="entry name" value="HAD_2"/>
</dbReference>
<dbReference type="RefSeq" id="WP_141166506.1">
    <property type="nucleotide sequence ID" value="NZ_VHLH01000012.1"/>
</dbReference>
<name>A0A506U4P2_9HYPH</name>
<dbReference type="GO" id="GO:0005829">
    <property type="term" value="C:cytosol"/>
    <property type="evidence" value="ECO:0007669"/>
    <property type="project" value="TreeGrafter"/>
</dbReference>
<dbReference type="SFLD" id="SFLDG01129">
    <property type="entry name" value="C1.5:_HAD__Beta-PGM__Phosphata"/>
    <property type="match status" value="1"/>
</dbReference>